<dbReference type="InterPro" id="IPR036328">
    <property type="entry name" value="MliC_sf"/>
</dbReference>
<dbReference type="Gene3D" id="2.40.128.200">
    <property type="match status" value="1"/>
</dbReference>
<accession>A0A1I3HBC1</accession>
<evidence type="ECO:0000313" key="7">
    <source>
        <dbReference type="EMBL" id="SFI33035.1"/>
    </source>
</evidence>
<keyword evidence="4" id="KW-0449">Lipoprotein</keyword>
<feature type="signal peptide" evidence="5">
    <location>
        <begin position="1"/>
        <end position="19"/>
    </location>
</feature>
<evidence type="ECO:0000256" key="5">
    <source>
        <dbReference type="SAM" id="SignalP"/>
    </source>
</evidence>
<dbReference type="RefSeq" id="WP_091517454.1">
    <property type="nucleotide sequence ID" value="NZ_FORF01000001.1"/>
</dbReference>
<keyword evidence="8" id="KW-1185">Reference proteome</keyword>
<evidence type="ECO:0000313" key="8">
    <source>
        <dbReference type="Proteomes" id="UP000242763"/>
    </source>
</evidence>
<dbReference type="AlphaFoldDB" id="A0A1I3HBC1"/>
<dbReference type="OrthoDB" id="120729at2"/>
<evidence type="ECO:0000256" key="3">
    <source>
        <dbReference type="ARBA" id="ARBA00023139"/>
    </source>
</evidence>
<keyword evidence="2" id="KW-0472">Membrane</keyword>
<feature type="domain" description="C-type lysozyme inhibitor" evidence="6">
    <location>
        <begin position="39"/>
        <end position="104"/>
    </location>
</feature>
<sequence length="116" mass="12082">MRCLLTALTLVGLAATASAASLEIPLPEGVEAETVEASYACGDRTINVSYINAGDISLALLEFEDKTVVASNVVSASGARYAGGQYIWWTKGDSADLYDLMEGGEDAPAISCREAS</sequence>
<dbReference type="EMBL" id="FORF01000001">
    <property type="protein sequence ID" value="SFI33035.1"/>
    <property type="molecule type" value="Genomic_DNA"/>
</dbReference>
<dbReference type="InterPro" id="IPR018660">
    <property type="entry name" value="MliC"/>
</dbReference>
<organism evidence="7 8">
    <name type="scientific">Aquamicrobium aerolatum DSM 21857</name>
    <dbReference type="NCBI Taxonomy" id="1121003"/>
    <lineage>
        <taxon>Bacteria</taxon>
        <taxon>Pseudomonadati</taxon>
        <taxon>Pseudomonadota</taxon>
        <taxon>Alphaproteobacteria</taxon>
        <taxon>Hyphomicrobiales</taxon>
        <taxon>Phyllobacteriaceae</taxon>
        <taxon>Aerobium</taxon>
    </lineage>
</organism>
<protein>
    <submittedName>
        <fullName evidence="7">Membrane-bound inhibitor of C-type lysozyme</fullName>
    </submittedName>
</protein>
<keyword evidence="3" id="KW-0564">Palmitate</keyword>
<name>A0A1I3HBC1_9HYPH</name>
<dbReference type="SUPFAM" id="SSF141488">
    <property type="entry name" value="YdhA-like"/>
    <property type="match status" value="1"/>
</dbReference>
<dbReference type="Proteomes" id="UP000242763">
    <property type="component" value="Unassembled WGS sequence"/>
</dbReference>
<dbReference type="Pfam" id="PF09864">
    <property type="entry name" value="MliC"/>
    <property type="match status" value="1"/>
</dbReference>
<evidence type="ECO:0000259" key="6">
    <source>
        <dbReference type="Pfam" id="PF09864"/>
    </source>
</evidence>
<proteinExistence type="predicted"/>
<gene>
    <name evidence="7" type="ORF">SAMN03080618_00093</name>
</gene>
<dbReference type="STRING" id="1121003.SAMN03080618_00093"/>
<feature type="chain" id="PRO_5017402969" evidence="5">
    <location>
        <begin position="20"/>
        <end position="116"/>
    </location>
</feature>
<reference evidence="8" key="1">
    <citation type="submission" date="2016-10" db="EMBL/GenBank/DDBJ databases">
        <authorList>
            <person name="Varghese N."/>
            <person name="Submissions S."/>
        </authorList>
    </citation>
    <scope>NUCLEOTIDE SEQUENCE [LARGE SCALE GENOMIC DNA]</scope>
    <source>
        <strain evidence="8">DSM 21857</strain>
    </source>
</reference>
<evidence type="ECO:0000256" key="1">
    <source>
        <dbReference type="ARBA" id="ARBA00022729"/>
    </source>
</evidence>
<evidence type="ECO:0000256" key="2">
    <source>
        <dbReference type="ARBA" id="ARBA00023136"/>
    </source>
</evidence>
<evidence type="ECO:0000256" key="4">
    <source>
        <dbReference type="ARBA" id="ARBA00023288"/>
    </source>
</evidence>
<keyword evidence="1 5" id="KW-0732">Signal</keyword>